<organism evidence="7 8">
    <name type="scientific">Periweissella fabaria</name>
    <dbReference type="NCBI Taxonomy" id="546157"/>
    <lineage>
        <taxon>Bacteria</taxon>
        <taxon>Bacillati</taxon>
        <taxon>Bacillota</taxon>
        <taxon>Bacilli</taxon>
        <taxon>Lactobacillales</taxon>
        <taxon>Lactobacillaceae</taxon>
        <taxon>Periweissella</taxon>
    </lineage>
</organism>
<feature type="transmembrane region" description="Helical" evidence="5">
    <location>
        <begin position="141"/>
        <end position="163"/>
    </location>
</feature>
<keyword evidence="2 5" id="KW-0812">Transmembrane</keyword>
<dbReference type="RefSeq" id="WP_230096528.1">
    <property type="nucleotide sequence ID" value="NZ_CAKKNS010000002.1"/>
</dbReference>
<keyword evidence="8" id="KW-1185">Reference proteome</keyword>
<evidence type="ECO:0000259" key="6">
    <source>
        <dbReference type="Pfam" id="PF01061"/>
    </source>
</evidence>
<proteinExistence type="predicted"/>
<dbReference type="InterPro" id="IPR013525">
    <property type="entry name" value="ABC2_TM"/>
</dbReference>
<evidence type="ECO:0000256" key="2">
    <source>
        <dbReference type="ARBA" id="ARBA00022692"/>
    </source>
</evidence>
<feature type="transmembrane region" description="Helical" evidence="5">
    <location>
        <begin position="175"/>
        <end position="196"/>
    </location>
</feature>
<feature type="transmembrane region" description="Helical" evidence="5">
    <location>
        <begin position="256"/>
        <end position="277"/>
    </location>
</feature>
<gene>
    <name evidence="7" type="ORF">WFA24289_00772</name>
</gene>
<evidence type="ECO:0000256" key="5">
    <source>
        <dbReference type="SAM" id="Phobius"/>
    </source>
</evidence>
<feature type="transmembrane region" description="Helical" evidence="5">
    <location>
        <begin position="20"/>
        <end position="37"/>
    </location>
</feature>
<dbReference type="PANTHER" id="PTHR43229:SF2">
    <property type="entry name" value="NODULATION PROTEIN J"/>
    <property type="match status" value="1"/>
</dbReference>
<reference evidence="7 8" key="1">
    <citation type="submission" date="2021-11" db="EMBL/GenBank/DDBJ databases">
        <authorList>
            <person name="Depoorter E."/>
        </authorList>
    </citation>
    <scope>NUCLEOTIDE SEQUENCE [LARGE SCALE GENOMIC DNA]</scope>
    <source>
        <strain evidence="7 8">LMG 24289</strain>
    </source>
</reference>
<evidence type="ECO:0000313" key="8">
    <source>
        <dbReference type="Proteomes" id="UP000789707"/>
    </source>
</evidence>
<dbReference type="InterPro" id="IPR051784">
    <property type="entry name" value="Nod_factor_ABC_transporter"/>
</dbReference>
<accession>A0ABN8BJ76</accession>
<evidence type="ECO:0000313" key="7">
    <source>
        <dbReference type="EMBL" id="CAH0416468.1"/>
    </source>
</evidence>
<evidence type="ECO:0000256" key="3">
    <source>
        <dbReference type="ARBA" id="ARBA00022989"/>
    </source>
</evidence>
<sequence length="282" mass="31291">MIWMVRRNLQLYFSKTSNVLLSLLGAIISIVLYLGFLKENLSSDWATLPNATTILDWWLIGGTLAITALTTTLNSLSVFVRDREQKTFRDLALTDVSPFNLVLGYLGATLIIGIVMQAVMFTLLVIYFGVTDGLAMQWDQLINVIGVIVLSSFVWTSFNLLVTSFIKRIDNFGKVGTILATAAGFFVGVYVPFGILSKTANHIIQLTPAPYNSALFRQVLLKQPILAAHLPNTTVMELKRKLGIDIVWHTTATTELGNGLILVAFTVIFVFCVMIFARKHLN</sequence>
<feature type="transmembrane region" description="Helical" evidence="5">
    <location>
        <begin position="57"/>
        <end position="80"/>
    </location>
</feature>
<comment type="caution">
    <text evidence="7">The sequence shown here is derived from an EMBL/GenBank/DDBJ whole genome shotgun (WGS) entry which is preliminary data.</text>
</comment>
<dbReference type="Proteomes" id="UP000789707">
    <property type="component" value="Unassembled WGS sequence"/>
</dbReference>
<protein>
    <recommendedName>
        <fullName evidence="6">ABC-2 type transporter transmembrane domain-containing protein</fullName>
    </recommendedName>
</protein>
<dbReference type="PANTHER" id="PTHR43229">
    <property type="entry name" value="NODULATION PROTEIN J"/>
    <property type="match status" value="1"/>
</dbReference>
<name>A0ABN8BJ76_9LACO</name>
<evidence type="ECO:0000256" key="1">
    <source>
        <dbReference type="ARBA" id="ARBA00004141"/>
    </source>
</evidence>
<keyword evidence="3 5" id="KW-1133">Transmembrane helix</keyword>
<comment type="subcellular location">
    <subcellularLocation>
        <location evidence="1">Membrane</location>
        <topology evidence="1">Multi-pass membrane protein</topology>
    </subcellularLocation>
</comment>
<dbReference type="EMBL" id="CAKKNS010000002">
    <property type="protein sequence ID" value="CAH0416468.1"/>
    <property type="molecule type" value="Genomic_DNA"/>
</dbReference>
<feature type="transmembrane region" description="Helical" evidence="5">
    <location>
        <begin position="101"/>
        <end position="129"/>
    </location>
</feature>
<keyword evidence="4 5" id="KW-0472">Membrane</keyword>
<dbReference type="Pfam" id="PF01061">
    <property type="entry name" value="ABC2_membrane"/>
    <property type="match status" value="1"/>
</dbReference>
<evidence type="ECO:0000256" key="4">
    <source>
        <dbReference type="ARBA" id="ARBA00023136"/>
    </source>
</evidence>
<feature type="domain" description="ABC-2 type transporter transmembrane" evidence="6">
    <location>
        <begin position="3"/>
        <end position="218"/>
    </location>
</feature>